<keyword evidence="1" id="KW-0863">Zinc-finger</keyword>
<reference evidence="5" key="1">
    <citation type="submission" date="2025-08" db="UniProtKB">
        <authorList>
            <consortium name="RefSeq"/>
        </authorList>
    </citation>
    <scope>IDENTIFICATION</scope>
    <source>
        <tissue evidence="5">Etiolated seedlings</tissue>
    </source>
</reference>
<feature type="compositionally biased region" description="Polar residues" evidence="2">
    <location>
        <begin position="167"/>
        <end position="179"/>
    </location>
</feature>
<keyword evidence="4" id="KW-1185">Reference proteome</keyword>
<dbReference type="PaxDb" id="3827-XP_004514620.1"/>
<dbReference type="InterPro" id="IPR036875">
    <property type="entry name" value="Znf_CCHC_sf"/>
</dbReference>
<evidence type="ECO:0000313" key="5">
    <source>
        <dbReference type="RefSeq" id="XP_004514620.1"/>
    </source>
</evidence>
<gene>
    <name evidence="5" type="primary">LOC101503602</name>
</gene>
<dbReference type="CDD" id="cd00303">
    <property type="entry name" value="retropepsin_like"/>
    <property type="match status" value="1"/>
</dbReference>
<dbReference type="Pfam" id="PF08284">
    <property type="entry name" value="RVP_2"/>
    <property type="match status" value="1"/>
</dbReference>
<dbReference type="RefSeq" id="XP_004514620.1">
    <property type="nucleotide sequence ID" value="XM_004514563.1"/>
</dbReference>
<dbReference type="PANTHER" id="PTHR15503:SF45">
    <property type="entry name" value="RNA-DIRECTED DNA POLYMERASE HOMOLOG"/>
    <property type="match status" value="1"/>
</dbReference>
<keyword evidence="1" id="KW-0862">Zinc</keyword>
<accession>A0A1S2Z3Y1</accession>
<evidence type="ECO:0000256" key="2">
    <source>
        <dbReference type="SAM" id="MobiDB-lite"/>
    </source>
</evidence>
<dbReference type="GO" id="GO:0008270">
    <property type="term" value="F:zinc ion binding"/>
    <property type="evidence" value="ECO:0007669"/>
    <property type="project" value="UniProtKB-KW"/>
</dbReference>
<dbReference type="Pfam" id="PF03732">
    <property type="entry name" value="Retrotrans_gag"/>
    <property type="match status" value="1"/>
</dbReference>
<dbReference type="InterPro" id="IPR001878">
    <property type="entry name" value="Znf_CCHC"/>
</dbReference>
<organism evidence="4 5">
    <name type="scientific">Cicer arietinum</name>
    <name type="common">Chickpea</name>
    <name type="synonym">Garbanzo</name>
    <dbReference type="NCBI Taxonomy" id="3827"/>
    <lineage>
        <taxon>Eukaryota</taxon>
        <taxon>Viridiplantae</taxon>
        <taxon>Streptophyta</taxon>
        <taxon>Embryophyta</taxon>
        <taxon>Tracheophyta</taxon>
        <taxon>Spermatophyta</taxon>
        <taxon>Magnoliopsida</taxon>
        <taxon>eudicotyledons</taxon>
        <taxon>Gunneridae</taxon>
        <taxon>Pentapetalae</taxon>
        <taxon>rosids</taxon>
        <taxon>fabids</taxon>
        <taxon>Fabales</taxon>
        <taxon>Fabaceae</taxon>
        <taxon>Papilionoideae</taxon>
        <taxon>50 kb inversion clade</taxon>
        <taxon>NPAAA clade</taxon>
        <taxon>Hologalegina</taxon>
        <taxon>IRL clade</taxon>
        <taxon>Cicereae</taxon>
        <taxon>Cicer</taxon>
    </lineage>
</organism>
<keyword evidence="1" id="KW-0479">Metal-binding</keyword>
<dbReference type="InterPro" id="IPR032567">
    <property type="entry name" value="RTL1-rel"/>
</dbReference>
<dbReference type="SUPFAM" id="SSF57756">
    <property type="entry name" value="Retrovirus zinc finger-like domains"/>
    <property type="match status" value="2"/>
</dbReference>
<dbReference type="InterPro" id="IPR005162">
    <property type="entry name" value="Retrotrans_gag_dom"/>
</dbReference>
<dbReference type="AlphaFoldDB" id="A0A1S2Z3Y1"/>
<protein>
    <submittedName>
        <fullName evidence="5">Uncharacterized protein LOC101503602</fullName>
    </submittedName>
</protein>
<evidence type="ECO:0000313" key="4">
    <source>
        <dbReference type="Proteomes" id="UP000087171"/>
    </source>
</evidence>
<dbReference type="OrthoDB" id="1436346at2759"/>
<sequence length="270" mass="30264">MFLIKYFPEDIRNRKEMEFVKLEKGNMSVAEYAAKFEELSRYFPLYVGEARENSKCIKFEMGLRCGKQGHMEYECRDAGITCFTCQQQGASSGNEKEMEIVIVMRVVEETPMDEELVTEIVTTGVKYRATTMGHMEYECRDAGITCFNCQQQGHISTTCPYPRKTPQPGNQSSQASRPKSNGRLFALSGAGASEKDNLIQGTCLISDTPLFVLFDCGATHSFVSLDCVRRLGLHVSRLQYELIVNTPTSDSVDTSSVCLDVSIHVCGRDF</sequence>
<dbReference type="PANTHER" id="PTHR15503">
    <property type="entry name" value="LDOC1 RELATED"/>
    <property type="match status" value="1"/>
</dbReference>
<dbReference type="InterPro" id="IPR021109">
    <property type="entry name" value="Peptidase_aspartic_dom_sf"/>
</dbReference>
<evidence type="ECO:0000256" key="1">
    <source>
        <dbReference type="PROSITE-ProRule" id="PRU00047"/>
    </source>
</evidence>
<name>A0A1S2Z3Y1_CICAR</name>
<dbReference type="PROSITE" id="PS50158">
    <property type="entry name" value="ZF_CCHC"/>
    <property type="match status" value="1"/>
</dbReference>
<proteinExistence type="predicted"/>
<feature type="domain" description="CCHC-type" evidence="3">
    <location>
        <begin position="146"/>
        <end position="160"/>
    </location>
</feature>
<feature type="region of interest" description="Disordered" evidence="2">
    <location>
        <begin position="160"/>
        <end position="180"/>
    </location>
</feature>
<dbReference type="Proteomes" id="UP000087171">
    <property type="component" value="Unplaced"/>
</dbReference>
<dbReference type="GO" id="GO:0003676">
    <property type="term" value="F:nucleic acid binding"/>
    <property type="evidence" value="ECO:0007669"/>
    <property type="project" value="InterPro"/>
</dbReference>
<dbReference type="Pfam" id="PF00098">
    <property type="entry name" value="zf-CCHC"/>
    <property type="match status" value="1"/>
</dbReference>
<dbReference type="SMART" id="SM00343">
    <property type="entry name" value="ZnF_C2HC"/>
    <property type="match status" value="2"/>
</dbReference>
<evidence type="ECO:0000259" key="3">
    <source>
        <dbReference type="PROSITE" id="PS50158"/>
    </source>
</evidence>
<dbReference type="Gene3D" id="4.10.60.10">
    <property type="entry name" value="Zinc finger, CCHC-type"/>
    <property type="match status" value="1"/>
</dbReference>
<dbReference type="Gene3D" id="2.40.70.10">
    <property type="entry name" value="Acid Proteases"/>
    <property type="match status" value="1"/>
</dbReference>